<keyword evidence="1" id="KW-0732">Signal</keyword>
<feature type="non-terminal residue" evidence="4">
    <location>
        <position position="1"/>
    </location>
</feature>
<organism evidence="4 5">
    <name type="scientific">Callosobruchus maculatus</name>
    <name type="common">Southern cowpea weevil</name>
    <name type="synonym">Pulse bruchid</name>
    <dbReference type="NCBI Taxonomy" id="64391"/>
    <lineage>
        <taxon>Eukaryota</taxon>
        <taxon>Metazoa</taxon>
        <taxon>Ecdysozoa</taxon>
        <taxon>Arthropoda</taxon>
        <taxon>Hexapoda</taxon>
        <taxon>Insecta</taxon>
        <taxon>Pterygota</taxon>
        <taxon>Neoptera</taxon>
        <taxon>Endopterygota</taxon>
        <taxon>Coleoptera</taxon>
        <taxon>Polyphaga</taxon>
        <taxon>Cucujiformia</taxon>
        <taxon>Chrysomeloidea</taxon>
        <taxon>Chrysomelidae</taxon>
        <taxon>Bruchinae</taxon>
        <taxon>Bruchini</taxon>
        <taxon>Callosobruchus</taxon>
    </lineage>
</organism>
<dbReference type="GO" id="GO:0007623">
    <property type="term" value="P:circadian rhythm"/>
    <property type="evidence" value="ECO:0007669"/>
    <property type="project" value="UniProtKB-ARBA"/>
</dbReference>
<comment type="similarity">
    <text evidence="3">Belongs to the TO family.</text>
</comment>
<dbReference type="PANTHER" id="PTHR11008:SF32">
    <property type="entry name" value="CIRCADIAN CLOCK-CONTROLLED PROTEIN DAYWAKE-RELATED"/>
    <property type="match status" value="1"/>
</dbReference>
<dbReference type="Gene3D" id="3.15.10.30">
    <property type="entry name" value="Haemolymph juvenile hormone binding protein"/>
    <property type="match status" value="1"/>
</dbReference>
<evidence type="ECO:0008006" key="6">
    <source>
        <dbReference type="Google" id="ProtNLM"/>
    </source>
</evidence>
<protein>
    <recommendedName>
        <fullName evidence="6">Protein takeout</fullName>
    </recommendedName>
</protein>
<dbReference type="EMBL" id="CAACVG010014480">
    <property type="protein sequence ID" value="VEN63252.1"/>
    <property type="molecule type" value="Genomic_DNA"/>
</dbReference>
<dbReference type="Pfam" id="PF06585">
    <property type="entry name" value="JHBP"/>
    <property type="match status" value="1"/>
</dbReference>
<reference evidence="4 5" key="1">
    <citation type="submission" date="2019-01" db="EMBL/GenBank/DDBJ databases">
        <authorList>
            <person name="Sayadi A."/>
        </authorList>
    </citation>
    <scope>NUCLEOTIDE SEQUENCE [LARGE SCALE GENOMIC DNA]</scope>
</reference>
<keyword evidence="2" id="KW-0090">Biological rhythms</keyword>
<dbReference type="SMART" id="SM00700">
    <property type="entry name" value="JHBP"/>
    <property type="match status" value="1"/>
</dbReference>
<dbReference type="OrthoDB" id="8194225at2759"/>
<dbReference type="Proteomes" id="UP000410492">
    <property type="component" value="Unassembled WGS sequence"/>
</dbReference>
<name>A0A653DT86_CALMS</name>
<dbReference type="PANTHER" id="PTHR11008">
    <property type="entry name" value="PROTEIN TAKEOUT-LIKE PROTEIN"/>
    <property type="match status" value="1"/>
</dbReference>
<evidence type="ECO:0000256" key="2">
    <source>
        <dbReference type="ARBA" id="ARBA00023108"/>
    </source>
</evidence>
<accession>A0A653DT86</accession>
<dbReference type="GO" id="GO:0005615">
    <property type="term" value="C:extracellular space"/>
    <property type="evidence" value="ECO:0007669"/>
    <property type="project" value="TreeGrafter"/>
</dbReference>
<keyword evidence="5" id="KW-1185">Reference proteome</keyword>
<gene>
    <name evidence="4" type="ORF">CALMAC_LOCUS20130</name>
</gene>
<dbReference type="AlphaFoldDB" id="A0A653DT86"/>
<dbReference type="FunFam" id="3.15.10.30:FF:000001">
    <property type="entry name" value="Takeout-like protein 1"/>
    <property type="match status" value="1"/>
</dbReference>
<dbReference type="InterPro" id="IPR038606">
    <property type="entry name" value="To_sf"/>
</dbReference>
<sequence>VIPVYTKRYEASTDALDVKELYISKSTRQYRYRVSCSTETRSQFTMYKLFVFFCVAHAINGALARRPSYIKPCKVNSPDFDDCALEHGRAALPYIVKGDRKYSIPKLNPLKLPAVNVDAGQNLNIKLTDVSAEGLEKIKLDRVKIDTKARKVFLDMHMSKVELIGQYDINGKILILPIQGKGPCNITATDAKFQYSFNYILEKINGDEYMRLTENDNLEFEVGRAYFKLENLFNGDKNLGDTMNTFLNENWEEVIKEIGGAISQTIRTVARTISSGYFKKVPYRELLIFE</sequence>
<evidence type="ECO:0000256" key="3">
    <source>
        <dbReference type="ARBA" id="ARBA00060902"/>
    </source>
</evidence>
<dbReference type="InterPro" id="IPR010562">
    <property type="entry name" value="Haemolymph_juvenile_hormone-bd"/>
</dbReference>
<evidence type="ECO:0000256" key="1">
    <source>
        <dbReference type="ARBA" id="ARBA00022729"/>
    </source>
</evidence>
<proteinExistence type="inferred from homology"/>
<evidence type="ECO:0000313" key="5">
    <source>
        <dbReference type="Proteomes" id="UP000410492"/>
    </source>
</evidence>
<evidence type="ECO:0000313" key="4">
    <source>
        <dbReference type="EMBL" id="VEN63252.1"/>
    </source>
</evidence>